<dbReference type="Gene3D" id="1.10.10.1320">
    <property type="entry name" value="Anti-sigma factor, zinc-finger domain"/>
    <property type="match status" value="1"/>
</dbReference>
<evidence type="ECO:0000256" key="1">
    <source>
        <dbReference type="ARBA" id="ARBA00024353"/>
    </source>
</evidence>
<dbReference type="EMBL" id="QRDY01000001">
    <property type="protein sequence ID" value="RED65685.1"/>
    <property type="molecule type" value="Genomic_DNA"/>
</dbReference>
<organism evidence="6 7">
    <name type="scientific">Cohnella lupini</name>
    <dbReference type="NCBI Taxonomy" id="1294267"/>
    <lineage>
        <taxon>Bacteria</taxon>
        <taxon>Bacillati</taxon>
        <taxon>Bacillota</taxon>
        <taxon>Bacilli</taxon>
        <taxon>Bacillales</taxon>
        <taxon>Paenibacillaceae</taxon>
        <taxon>Cohnella</taxon>
    </lineage>
</organism>
<reference evidence="6 7" key="1">
    <citation type="submission" date="2018-07" db="EMBL/GenBank/DDBJ databases">
        <title>Genomic Encyclopedia of Type Strains, Phase III (KMG-III): the genomes of soil and plant-associated and newly described type strains.</title>
        <authorList>
            <person name="Whitman W."/>
        </authorList>
    </citation>
    <scope>NUCLEOTIDE SEQUENCE [LARGE SCALE GENOMIC DNA]</scope>
    <source>
        <strain evidence="6 7">CECT 8236</strain>
    </source>
</reference>
<feature type="transmembrane region" description="Helical" evidence="4">
    <location>
        <begin position="104"/>
        <end position="123"/>
    </location>
</feature>
<evidence type="ECO:0000256" key="4">
    <source>
        <dbReference type="SAM" id="Phobius"/>
    </source>
</evidence>
<keyword evidence="4" id="KW-0812">Transmembrane</keyword>
<evidence type="ECO:0000256" key="3">
    <source>
        <dbReference type="SAM" id="MobiDB-lite"/>
    </source>
</evidence>
<evidence type="ECO:0000256" key="2">
    <source>
        <dbReference type="ARBA" id="ARBA00024438"/>
    </source>
</evidence>
<dbReference type="Pfam" id="PF13490">
    <property type="entry name" value="zf-HC2"/>
    <property type="match status" value="1"/>
</dbReference>
<dbReference type="OrthoDB" id="2381690at2"/>
<evidence type="ECO:0000259" key="5">
    <source>
        <dbReference type="Pfam" id="PF13490"/>
    </source>
</evidence>
<sequence length="312" mass="33167">MICQEVMELMQRYIDDDLDQQETSLMMDHIGQCPDCAAMLARLQKLSSELEQLPRVVPRFSLVDAIMPELERLHASDSSGGSHNDSEVSESKPIVRSRRPARHLYGKIAGVVAAGVVAGLLLFSNPGQWTLGGSGSQNDAAGPEMSQPGVQAQRGQDPAAKITTNDVRLMDQSESKNGSDAGNGENGSNASGAENSGEGGSAGLAPPLNAPAPETPVEGSNEGFAPLVDIPATWAESADGQWKAIAVVDAGTFQVYKTGEKGEWYTSAIRDGKISLLSWNESSTILYFTFTDAGGTETQWQFDTATSTESLR</sequence>
<keyword evidence="7" id="KW-1185">Reference proteome</keyword>
<dbReference type="InterPro" id="IPR027383">
    <property type="entry name" value="Znf_put"/>
</dbReference>
<dbReference type="AlphaFoldDB" id="A0A3D9IVJ2"/>
<evidence type="ECO:0000313" key="7">
    <source>
        <dbReference type="Proteomes" id="UP000256869"/>
    </source>
</evidence>
<keyword evidence="4" id="KW-1133">Transmembrane helix</keyword>
<name>A0A3D9IVJ2_9BACL</name>
<dbReference type="InterPro" id="IPR041916">
    <property type="entry name" value="Anti_sigma_zinc_sf"/>
</dbReference>
<keyword evidence="4" id="KW-0472">Membrane</keyword>
<comment type="caution">
    <text evidence="6">The sequence shown here is derived from an EMBL/GenBank/DDBJ whole genome shotgun (WGS) entry which is preliminary data.</text>
</comment>
<comment type="similarity">
    <text evidence="1">Belongs to the zinc-associated anti-sigma factor (ZAS) superfamily. Anti-sigma-W factor family.</text>
</comment>
<proteinExistence type="inferred from homology"/>
<accession>A0A3D9IVJ2</accession>
<feature type="region of interest" description="Disordered" evidence="3">
    <location>
        <begin position="133"/>
        <end position="224"/>
    </location>
</feature>
<feature type="region of interest" description="Disordered" evidence="3">
    <location>
        <begin position="74"/>
        <end position="95"/>
    </location>
</feature>
<protein>
    <recommendedName>
        <fullName evidence="2">Anti-sigma-W factor RsiW</fullName>
    </recommendedName>
</protein>
<gene>
    <name evidence="6" type="ORF">DFP95_101174</name>
</gene>
<dbReference type="Proteomes" id="UP000256869">
    <property type="component" value="Unassembled WGS sequence"/>
</dbReference>
<feature type="compositionally biased region" description="Low complexity" evidence="3">
    <location>
        <begin position="178"/>
        <end position="196"/>
    </location>
</feature>
<evidence type="ECO:0000313" key="6">
    <source>
        <dbReference type="EMBL" id="RED65685.1"/>
    </source>
</evidence>
<feature type="domain" description="Putative zinc-finger" evidence="5">
    <location>
        <begin position="3"/>
        <end position="37"/>
    </location>
</feature>